<accession>A0A1V6SGQ9</accession>
<proteinExistence type="predicted"/>
<feature type="compositionally biased region" description="Polar residues" evidence="1">
    <location>
        <begin position="1"/>
        <end position="13"/>
    </location>
</feature>
<keyword evidence="3" id="KW-1185">Reference proteome</keyword>
<sequence length="208" mass="24011">MDTSGSEYEQPSLPSGMRKRKRSAEHDSSRARKKRKPALNDLHKLLVTYRGLQEMQRELSEQLAICERQIAKHKFGSVSGKSRRRRCRGRPYVFPRVQSPLRELVKVEDDPGLPTFWERVGDCGALADIPEFTWSSDDKFWKYSYRNIHANIATSTPGGWPWNVPVNIIHRSILVLTKLEPWYTTETFQEASAYIHSRAHLADIMSAL</sequence>
<dbReference type="EMBL" id="MLQL01000052">
    <property type="protein sequence ID" value="OQE13215.1"/>
    <property type="molecule type" value="Genomic_DNA"/>
</dbReference>
<evidence type="ECO:0000313" key="2">
    <source>
        <dbReference type="EMBL" id="OQE13215.1"/>
    </source>
</evidence>
<dbReference type="Proteomes" id="UP000191342">
    <property type="component" value="Unassembled WGS sequence"/>
</dbReference>
<reference evidence="3" key="1">
    <citation type="journal article" date="2017" name="Nat. Microbiol.">
        <title>Global analysis of biosynthetic gene clusters reveals vast potential of secondary metabolite production in Penicillium species.</title>
        <authorList>
            <person name="Nielsen J.C."/>
            <person name="Grijseels S."/>
            <person name="Prigent S."/>
            <person name="Ji B."/>
            <person name="Dainat J."/>
            <person name="Nielsen K.F."/>
            <person name="Frisvad J.C."/>
            <person name="Workman M."/>
            <person name="Nielsen J."/>
        </authorList>
    </citation>
    <scope>NUCLEOTIDE SEQUENCE [LARGE SCALE GENOMIC DNA]</scope>
    <source>
        <strain evidence="3">IBT 14082</strain>
    </source>
</reference>
<comment type="caution">
    <text evidence="2">The sequence shown here is derived from an EMBL/GenBank/DDBJ whole genome shotgun (WGS) entry which is preliminary data.</text>
</comment>
<evidence type="ECO:0000313" key="3">
    <source>
        <dbReference type="Proteomes" id="UP000191342"/>
    </source>
</evidence>
<name>A0A1V6SGQ9_9EURO</name>
<evidence type="ECO:0000256" key="1">
    <source>
        <dbReference type="SAM" id="MobiDB-lite"/>
    </source>
</evidence>
<organism evidence="2 3">
    <name type="scientific">Penicillium flavigenum</name>
    <dbReference type="NCBI Taxonomy" id="254877"/>
    <lineage>
        <taxon>Eukaryota</taxon>
        <taxon>Fungi</taxon>
        <taxon>Dikarya</taxon>
        <taxon>Ascomycota</taxon>
        <taxon>Pezizomycotina</taxon>
        <taxon>Eurotiomycetes</taxon>
        <taxon>Eurotiomycetidae</taxon>
        <taxon>Eurotiales</taxon>
        <taxon>Aspergillaceae</taxon>
        <taxon>Penicillium</taxon>
    </lineage>
</organism>
<feature type="region of interest" description="Disordered" evidence="1">
    <location>
        <begin position="1"/>
        <end position="37"/>
    </location>
</feature>
<gene>
    <name evidence="2" type="ORF">PENFLA_c052G00002</name>
</gene>
<dbReference type="AlphaFoldDB" id="A0A1V6SGQ9"/>
<dbReference type="OrthoDB" id="4338269at2759"/>
<protein>
    <submittedName>
        <fullName evidence="2">Uncharacterized protein</fullName>
    </submittedName>
</protein>